<sequence length="254" mass="28936">MSEDDWPETDDHAGPRRAEDIGPTELTAALNSLAGFSDNPWLVMQGQQLELIDNVLNGMEREVLRHMLDDDRPVETIALLTALSPMWIYAAYELLRTWRQRCDEVVRLASSGGFDLKAAHLEREVNYQHYDRELRAQQLRIARDNPDLVQRMRDDLARTEMGFTTIEFIRVALAKHEVSGSKSKNKPIAFAPGLAMPNRYTGSMEYELSVGGSIIGYHTRRDLAETIRFLPTTPVPTAEEMEGFREYMRPPEVG</sequence>
<dbReference type="Proteomes" id="UP000515377">
    <property type="component" value="Plasmid unnamed3"/>
</dbReference>
<evidence type="ECO:0000313" key="2">
    <source>
        <dbReference type="EMBL" id="KEZ16654.1"/>
    </source>
</evidence>
<feature type="compositionally biased region" description="Basic and acidic residues" evidence="1">
    <location>
        <begin position="9"/>
        <end position="20"/>
    </location>
</feature>
<gene>
    <name evidence="2" type="ORF">CP98_04083</name>
    <name evidence="3" type="ORF">H3V42_33695</name>
</gene>
<accession>A0A084EFB2</accession>
<dbReference type="Proteomes" id="UP000028534">
    <property type="component" value="Unassembled WGS sequence"/>
</dbReference>
<reference evidence="3 5" key="2">
    <citation type="submission" date="2020-07" db="EMBL/GenBank/DDBJ databases">
        <title>Whole genome sequence of Sphingobium yanoikuyae A3.</title>
        <authorList>
            <person name="Han S.-S."/>
        </authorList>
    </citation>
    <scope>NUCLEOTIDE SEQUENCE [LARGE SCALE GENOMIC DNA]</scope>
    <source>
        <strain evidence="3 5">A3</strain>
        <plasmid evidence="3 5">unnamed3</plasmid>
    </source>
</reference>
<dbReference type="AlphaFoldDB" id="A0A084EFB2"/>
<reference evidence="2 4" key="1">
    <citation type="submission" date="2014-03" db="EMBL/GenBank/DDBJ databases">
        <title>Genome sequence of Sphingobium yanoikuyae B1.</title>
        <authorList>
            <person name="Gan H.M."/>
            <person name="Gan H.Y."/>
            <person name="Savka M.A."/>
        </authorList>
    </citation>
    <scope>NUCLEOTIDE SEQUENCE [LARGE SCALE GENOMIC DNA]</scope>
    <source>
        <strain evidence="2 4">B1</strain>
    </source>
</reference>
<dbReference type="EMBL" id="CP060127">
    <property type="protein sequence ID" value="QNG49776.1"/>
    <property type="molecule type" value="Genomic_DNA"/>
</dbReference>
<evidence type="ECO:0000313" key="5">
    <source>
        <dbReference type="Proteomes" id="UP000515377"/>
    </source>
</evidence>
<evidence type="ECO:0000313" key="4">
    <source>
        <dbReference type="Proteomes" id="UP000028534"/>
    </source>
</evidence>
<dbReference type="PATRIC" id="fig|13690.10.peg.4194"/>
<organism evidence="2 4">
    <name type="scientific">Sphingobium yanoikuyae</name>
    <name type="common">Sphingomonas yanoikuyae</name>
    <dbReference type="NCBI Taxonomy" id="13690"/>
    <lineage>
        <taxon>Bacteria</taxon>
        <taxon>Pseudomonadati</taxon>
        <taxon>Pseudomonadota</taxon>
        <taxon>Alphaproteobacteria</taxon>
        <taxon>Sphingomonadales</taxon>
        <taxon>Sphingomonadaceae</taxon>
        <taxon>Sphingobium</taxon>
    </lineage>
</organism>
<feature type="region of interest" description="Disordered" evidence="1">
    <location>
        <begin position="1"/>
        <end position="21"/>
    </location>
</feature>
<name>A0A084EFB2_SPHYA</name>
<protein>
    <submittedName>
        <fullName evidence="2">Uncharacterized protein</fullName>
    </submittedName>
</protein>
<dbReference type="EMBL" id="JGVR01000030">
    <property type="protein sequence ID" value="KEZ16654.1"/>
    <property type="molecule type" value="Genomic_DNA"/>
</dbReference>
<keyword evidence="3" id="KW-0614">Plasmid</keyword>
<dbReference type="eggNOG" id="ENOG5032XGX">
    <property type="taxonomic scope" value="Bacteria"/>
</dbReference>
<evidence type="ECO:0000256" key="1">
    <source>
        <dbReference type="SAM" id="MobiDB-lite"/>
    </source>
</evidence>
<evidence type="ECO:0000313" key="3">
    <source>
        <dbReference type="EMBL" id="QNG49776.1"/>
    </source>
</evidence>
<geneLocation type="plasmid" evidence="3 5">
    <name>unnamed3</name>
</geneLocation>
<dbReference type="RefSeq" id="WP_017502525.1">
    <property type="nucleotide sequence ID" value="NZ_DAIQKB010000025.1"/>
</dbReference>
<proteinExistence type="predicted"/>